<keyword evidence="7 13" id="KW-0067">ATP-binding</keyword>
<dbReference type="InterPro" id="IPR036640">
    <property type="entry name" value="ABC1_TM_sf"/>
</dbReference>
<feature type="domain" description="ABC transmembrane type-1" evidence="12">
    <location>
        <begin position="40"/>
        <end position="329"/>
    </location>
</feature>
<evidence type="ECO:0000256" key="7">
    <source>
        <dbReference type="ARBA" id="ARBA00022840"/>
    </source>
</evidence>
<comment type="subcellular location">
    <subcellularLocation>
        <location evidence="1">Cell membrane</location>
        <topology evidence="1">Multi-pass membrane protein</topology>
    </subcellularLocation>
</comment>
<name>K6VP47_9MICO</name>
<feature type="transmembrane region" description="Helical" evidence="10">
    <location>
        <begin position="270"/>
        <end position="293"/>
    </location>
</feature>
<keyword evidence="5 10" id="KW-0812">Transmembrane</keyword>
<evidence type="ECO:0000256" key="3">
    <source>
        <dbReference type="ARBA" id="ARBA00022475"/>
    </source>
</evidence>
<keyword evidence="2" id="KW-0813">Transport</keyword>
<dbReference type="Pfam" id="PF00005">
    <property type="entry name" value="ABC_tran"/>
    <property type="match status" value="1"/>
</dbReference>
<proteinExistence type="predicted"/>
<dbReference type="GO" id="GO:0005886">
    <property type="term" value="C:plasma membrane"/>
    <property type="evidence" value="ECO:0007669"/>
    <property type="project" value="UniProtKB-SubCell"/>
</dbReference>
<dbReference type="Proteomes" id="UP000008495">
    <property type="component" value="Unassembled WGS sequence"/>
</dbReference>
<feature type="transmembrane region" description="Helical" evidence="10">
    <location>
        <begin position="305"/>
        <end position="324"/>
    </location>
</feature>
<protein>
    <submittedName>
        <fullName evidence="13">Putative ABC transporter permease/ATP-binding protein</fullName>
    </submittedName>
</protein>
<dbReference type="FunFam" id="3.40.50.300:FF:001001">
    <property type="entry name" value="Multidrug ABC transporter ATP-binding protein"/>
    <property type="match status" value="1"/>
</dbReference>
<dbReference type="GO" id="GO:0015421">
    <property type="term" value="F:ABC-type oligopeptide transporter activity"/>
    <property type="evidence" value="ECO:0007669"/>
    <property type="project" value="TreeGrafter"/>
</dbReference>
<dbReference type="Pfam" id="PF00664">
    <property type="entry name" value="ABC_membrane"/>
    <property type="match status" value="1"/>
</dbReference>
<dbReference type="GO" id="GO:0016887">
    <property type="term" value="F:ATP hydrolysis activity"/>
    <property type="evidence" value="ECO:0007669"/>
    <property type="project" value="InterPro"/>
</dbReference>
<dbReference type="PANTHER" id="PTHR43394:SF1">
    <property type="entry name" value="ATP-BINDING CASSETTE SUB-FAMILY B MEMBER 10, MITOCHONDRIAL"/>
    <property type="match status" value="1"/>
</dbReference>
<evidence type="ECO:0000256" key="6">
    <source>
        <dbReference type="ARBA" id="ARBA00022741"/>
    </source>
</evidence>
<dbReference type="PROSITE" id="PS50893">
    <property type="entry name" value="ABC_TRANSPORTER_2"/>
    <property type="match status" value="1"/>
</dbReference>
<dbReference type="GO" id="GO:0005524">
    <property type="term" value="F:ATP binding"/>
    <property type="evidence" value="ECO:0007669"/>
    <property type="project" value="UniProtKB-KW"/>
</dbReference>
<evidence type="ECO:0000256" key="2">
    <source>
        <dbReference type="ARBA" id="ARBA00022448"/>
    </source>
</evidence>
<dbReference type="EMBL" id="BAGZ01000009">
    <property type="protein sequence ID" value="GAB78479.1"/>
    <property type="molecule type" value="Genomic_DNA"/>
</dbReference>
<dbReference type="CDD" id="cd07346">
    <property type="entry name" value="ABC_6TM_exporters"/>
    <property type="match status" value="1"/>
</dbReference>
<evidence type="ECO:0000313" key="13">
    <source>
        <dbReference type="EMBL" id="GAB78479.1"/>
    </source>
</evidence>
<dbReference type="AlphaFoldDB" id="K6VP47"/>
<dbReference type="InterPro" id="IPR027417">
    <property type="entry name" value="P-loop_NTPase"/>
</dbReference>
<keyword evidence="14" id="KW-1185">Reference proteome</keyword>
<dbReference type="RefSeq" id="WP_006503234.1">
    <property type="nucleotide sequence ID" value="NZ_BAGZ01000009.1"/>
</dbReference>
<dbReference type="InterPro" id="IPR003593">
    <property type="entry name" value="AAA+_ATPase"/>
</dbReference>
<reference evidence="13 14" key="1">
    <citation type="submission" date="2012-08" db="EMBL/GenBank/DDBJ databases">
        <title>Whole genome shotgun sequence of Austwickia chelonae NBRC 105200.</title>
        <authorList>
            <person name="Yoshida I."/>
            <person name="Hosoyama A."/>
            <person name="Tsuchikane K."/>
            <person name="Katsumata H."/>
            <person name="Ando Y."/>
            <person name="Ohji S."/>
            <person name="Hamada M."/>
            <person name="Tamura T."/>
            <person name="Yamazoe A."/>
            <person name="Yamazaki S."/>
            <person name="Fujita N."/>
        </authorList>
    </citation>
    <scope>NUCLEOTIDE SEQUENCE [LARGE SCALE GENOMIC DNA]</scope>
    <source>
        <strain evidence="13 14">NBRC 105200</strain>
    </source>
</reference>
<evidence type="ECO:0000256" key="8">
    <source>
        <dbReference type="ARBA" id="ARBA00022989"/>
    </source>
</evidence>
<evidence type="ECO:0000256" key="4">
    <source>
        <dbReference type="ARBA" id="ARBA00022519"/>
    </source>
</evidence>
<feature type="transmembrane region" description="Helical" evidence="10">
    <location>
        <begin position="181"/>
        <end position="200"/>
    </location>
</feature>
<evidence type="ECO:0000259" key="12">
    <source>
        <dbReference type="PROSITE" id="PS50929"/>
    </source>
</evidence>
<comment type="caution">
    <text evidence="13">The sequence shown here is derived from an EMBL/GenBank/DDBJ whole genome shotgun (WGS) entry which is preliminary data.</text>
</comment>
<organism evidence="13 14">
    <name type="scientific">Austwickia chelonae NBRC 105200</name>
    <dbReference type="NCBI Taxonomy" id="1184607"/>
    <lineage>
        <taxon>Bacteria</taxon>
        <taxon>Bacillati</taxon>
        <taxon>Actinomycetota</taxon>
        <taxon>Actinomycetes</taxon>
        <taxon>Micrococcales</taxon>
        <taxon>Dermatophilaceae</taxon>
        <taxon>Austwickia</taxon>
    </lineage>
</organism>
<dbReference type="InterPro" id="IPR003439">
    <property type="entry name" value="ABC_transporter-like_ATP-bd"/>
</dbReference>
<evidence type="ECO:0000256" key="1">
    <source>
        <dbReference type="ARBA" id="ARBA00004651"/>
    </source>
</evidence>
<dbReference type="PROSITE" id="PS50929">
    <property type="entry name" value="ABC_TM1F"/>
    <property type="match status" value="1"/>
</dbReference>
<keyword evidence="8 10" id="KW-1133">Transmembrane helix</keyword>
<feature type="transmembrane region" description="Helical" evidence="10">
    <location>
        <begin position="39"/>
        <end position="60"/>
    </location>
</feature>
<evidence type="ECO:0000256" key="10">
    <source>
        <dbReference type="SAM" id="Phobius"/>
    </source>
</evidence>
<dbReference type="Gene3D" id="1.20.1560.10">
    <property type="entry name" value="ABC transporter type 1, transmembrane domain"/>
    <property type="match status" value="1"/>
</dbReference>
<dbReference type="SUPFAM" id="SSF52540">
    <property type="entry name" value="P-loop containing nucleoside triphosphate hydrolases"/>
    <property type="match status" value="1"/>
</dbReference>
<dbReference type="SMART" id="SM00382">
    <property type="entry name" value="AAA"/>
    <property type="match status" value="1"/>
</dbReference>
<feature type="transmembrane region" description="Helical" evidence="10">
    <location>
        <begin position="81"/>
        <end position="99"/>
    </location>
</feature>
<keyword evidence="4" id="KW-0997">Cell inner membrane</keyword>
<dbReference type="SUPFAM" id="SSF90123">
    <property type="entry name" value="ABC transporter transmembrane region"/>
    <property type="match status" value="1"/>
</dbReference>
<dbReference type="InterPro" id="IPR039421">
    <property type="entry name" value="Type_1_exporter"/>
</dbReference>
<evidence type="ECO:0000256" key="5">
    <source>
        <dbReference type="ARBA" id="ARBA00022692"/>
    </source>
</evidence>
<evidence type="ECO:0000313" key="14">
    <source>
        <dbReference type="Proteomes" id="UP000008495"/>
    </source>
</evidence>
<sequence length="601" mass="61640">MTAPTSTVDASAPETFALASGREVWAETCRLGRPQAWRVALAVPLLLFAAFCGLALPAVLGGLVDIVRGREVPLLGSGSDAVVRSIAVMVAATLAGAAAHGVGTVLSAGAADRVVADLREQSMRAALRRPLARVERAGSGDIVSRTTDDVAAVTSAVNQAVPALTGAGAAVLVTAVGMAGIHWSFVVALVVVTSPVYVFVVRRYRREAPPLYVEERAARASRAGEVLGIAEGAPTLRALQLQDYRRPRASQPSWQVTRLTVLVQVATTRLFAGVNLAEFLGVSVLLAVGAWLVQVGEVSVGQATAASLFFFRLFGPIGALVMVIDQVQSASVSLRRIVGLGTDESTDGAAAQGAVVPCSGDLTAQALTFAYDGGARVLDSFDLTVPQGSSLALVGASGAGKSTVAALFTGVRSPQGGQVLLGGVDVASMPPRVRARSLVLIAQESHVFSGSLRDDLCLAVPGADEAAVQAAVEVAGLSEWVASLPDGVDTVIGGGGVPVSPVRAQQIAIARVALLDPPVVVLDEAASEESSEPGAGVDEAAMRLAAGRTSVVVAHRLEQARLADRIVVMDSGAVVESGSHEELLAADGRYAQLWRAGRCES</sequence>
<dbReference type="PANTHER" id="PTHR43394">
    <property type="entry name" value="ATP-DEPENDENT PERMEASE MDL1, MITOCHONDRIAL"/>
    <property type="match status" value="1"/>
</dbReference>
<evidence type="ECO:0000259" key="11">
    <source>
        <dbReference type="PROSITE" id="PS50893"/>
    </source>
</evidence>
<feature type="domain" description="ABC transporter" evidence="11">
    <location>
        <begin position="362"/>
        <end position="596"/>
    </location>
</feature>
<keyword evidence="9 10" id="KW-0472">Membrane</keyword>
<keyword evidence="3" id="KW-1003">Cell membrane</keyword>
<dbReference type="eggNOG" id="COG1132">
    <property type="taxonomic scope" value="Bacteria"/>
</dbReference>
<dbReference type="Gene3D" id="3.40.50.300">
    <property type="entry name" value="P-loop containing nucleotide triphosphate hydrolases"/>
    <property type="match status" value="1"/>
</dbReference>
<gene>
    <name evidence="13" type="ORF">AUCHE_09_00840</name>
</gene>
<keyword evidence="6" id="KW-0547">Nucleotide-binding</keyword>
<accession>K6VP47</accession>
<evidence type="ECO:0000256" key="9">
    <source>
        <dbReference type="ARBA" id="ARBA00023136"/>
    </source>
</evidence>
<dbReference type="InterPro" id="IPR011527">
    <property type="entry name" value="ABC1_TM_dom"/>
</dbReference>
<dbReference type="STRING" id="100225.SAMN05421595_2749"/>